<dbReference type="Gene3D" id="3.30.70.270">
    <property type="match status" value="1"/>
</dbReference>
<evidence type="ECO:0000256" key="2">
    <source>
        <dbReference type="ARBA" id="ARBA00034247"/>
    </source>
</evidence>
<dbReference type="NCBIfam" id="TIGR00254">
    <property type="entry name" value="GGDEF"/>
    <property type="match status" value="1"/>
</dbReference>
<dbReference type="EMBL" id="JACHVZ010000006">
    <property type="protein sequence ID" value="MBB2928154.1"/>
    <property type="molecule type" value="Genomic_DNA"/>
</dbReference>
<evidence type="ECO:0000256" key="3">
    <source>
        <dbReference type="SAM" id="Phobius"/>
    </source>
</evidence>
<dbReference type="PROSITE" id="PS50887">
    <property type="entry name" value="GGDEF"/>
    <property type="match status" value="1"/>
</dbReference>
<comment type="catalytic activity">
    <reaction evidence="2">
        <text>2 GTP = 3',3'-c-di-GMP + 2 diphosphate</text>
        <dbReference type="Rhea" id="RHEA:24898"/>
        <dbReference type="ChEBI" id="CHEBI:33019"/>
        <dbReference type="ChEBI" id="CHEBI:37565"/>
        <dbReference type="ChEBI" id="CHEBI:58805"/>
        <dbReference type="EC" id="2.7.7.65"/>
    </reaction>
</comment>
<dbReference type="PANTHER" id="PTHR45138:SF9">
    <property type="entry name" value="DIGUANYLATE CYCLASE DGCM-RELATED"/>
    <property type="match status" value="1"/>
</dbReference>
<proteinExistence type="predicted"/>
<dbReference type="InterPro" id="IPR000160">
    <property type="entry name" value="GGDEF_dom"/>
</dbReference>
<dbReference type="SUPFAM" id="SSF55073">
    <property type="entry name" value="Nucleotide cyclase"/>
    <property type="match status" value="1"/>
</dbReference>
<dbReference type="SMART" id="SM00267">
    <property type="entry name" value="GGDEF"/>
    <property type="match status" value="1"/>
</dbReference>
<dbReference type="Gene3D" id="6.10.340.10">
    <property type="match status" value="1"/>
</dbReference>
<organism evidence="5 6">
    <name type="scientific">Paraburkholderia silvatlantica</name>
    <dbReference type="NCBI Taxonomy" id="321895"/>
    <lineage>
        <taxon>Bacteria</taxon>
        <taxon>Pseudomonadati</taxon>
        <taxon>Pseudomonadota</taxon>
        <taxon>Betaproteobacteria</taxon>
        <taxon>Burkholderiales</taxon>
        <taxon>Burkholderiaceae</taxon>
        <taxon>Paraburkholderia</taxon>
    </lineage>
</organism>
<evidence type="ECO:0000256" key="1">
    <source>
        <dbReference type="ARBA" id="ARBA00012528"/>
    </source>
</evidence>
<comment type="caution">
    <text evidence="5">The sequence shown here is derived from an EMBL/GenBank/DDBJ whole genome shotgun (WGS) entry which is preliminary data.</text>
</comment>
<gene>
    <name evidence="5" type="ORF">FHX59_002575</name>
</gene>
<feature type="domain" description="GGDEF" evidence="4">
    <location>
        <begin position="432"/>
        <end position="564"/>
    </location>
</feature>
<dbReference type="CDD" id="cd01949">
    <property type="entry name" value="GGDEF"/>
    <property type="match status" value="1"/>
</dbReference>
<keyword evidence="6" id="KW-1185">Reference proteome</keyword>
<reference evidence="5 6" key="1">
    <citation type="submission" date="2020-08" db="EMBL/GenBank/DDBJ databases">
        <title>Genomic Encyclopedia of Type Strains, Phase IV (KMG-V): Genome sequencing to study the core and pangenomes of soil and plant-associated prokaryotes.</title>
        <authorList>
            <person name="Whitman W."/>
        </authorList>
    </citation>
    <scope>NUCLEOTIDE SEQUENCE [LARGE SCALE GENOMIC DNA]</scope>
    <source>
        <strain evidence="5 6">SRMrh-85</strain>
    </source>
</reference>
<keyword evidence="3" id="KW-1133">Transmembrane helix</keyword>
<accession>A0ABR6FNL4</accession>
<dbReference type="EC" id="2.7.7.65" evidence="1"/>
<dbReference type="Proteomes" id="UP000533533">
    <property type="component" value="Unassembled WGS sequence"/>
</dbReference>
<dbReference type="InterPro" id="IPR050469">
    <property type="entry name" value="Diguanylate_Cyclase"/>
</dbReference>
<sequence>MYTKVFRRTRISRLLWSGVGAAVLLSGVLPAIILVHLYRGFADARQNAARLGQLRVVLDAANSISAERAPSNILMDSSAATRAKARAAVERARAKTDRALHLVSHGKVPLPLVTGVSRQLVVARGLVDAAAARTPPHYVDVQRAIDAMFAAYDAYRAVVNWQAQDLVRADPRLSAPVMRALVLCALRDDAGRLGSQIVAPLITRTMVPPQNINAFHLILGRTEQQLGLLEFEQNAGGQSLALAALQASARTEFTGEGEPLMERLIAEGEAGGPYALDATAFTERYVATLGPLVAWRSAWIDQLVSDYTAEENRALVQFATVFAVALVIIVMIAGIALFIQARVLQPLLEASEAVIGLGEEQPTARARRHRGVREVEALFDAINRLESRLRERSAHTRQLRHLAETDHLTKLLNLRTFEARGKPRIANPDAHARIFLILLDIDHFKSINDRYGHPMGDSVLAAVAGALSNSVRPGDLVARVGGEEFGILCEARDASSIQALAHRVRLVLRGLEIRTPDGECVPVTASFGVAEATGVTWRQLVSRADVALYAAKMAGRDRIHFAAGGPSPNEHSAS</sequence>
<dbReference type="RefSeq" id="WP_207786539.1">
    <property type="nucleotide sequence ID" value="NZ_JACHVZ010000006.1"/>
</dbReference>
<evidence type="ECO:0000313" key="5">
    <source>
        <dbReference type="EMBL" id="MBB2928154.1"/>
    </source>
</evidence>
<keyword evidence="3" id="KW-0812">Transmembrane</keyword>
<dbReference type="InterPro" id="IPR043128">
    <property type="entry name" value="Rev_trsase/Diguanyl_cyclase"/>
</dbReference>
<name>A0ABR6FNL4_9BURK</name>
<keyword evidence="3" id="KW-0472">Membrane</keyword>
<protein>
    <recommendedName>
        <fullName evidence="1">diguanylate cyclase</fullName>
        <ecNumber evidence="1">2.7.7.65</ecNumber>
    </recommendedName>
</protein>
<feature type="transmembrane region" description="Helical" evidence="3">
    <location>
        <begin position="315"/>
        <end position="339"/>
    </location>
</feature>
<evidence type="ECO:0000259" key="4">
    <source>
        <dbReference type="PROSITE" id="PS50887"/>
    </source>
</evidence>
<evidence type="ECO:0000313" key="6">
    <source>
        <dbReference type="Proteomes" id="UP000533533"/>
    </source>
</evidence>
<dbReference type="PANTHER" id="PTHR45138">
    <property type="entry name" value="REGULATORY COMPONENTS OF SENSORY TRANSDUCTION SYSTEM"/>
    <property type="match status" value="1"/>
</dbReference>
<dbReference type="InterPro" id="IPR029787">
    <property type="entry name" value="Nucleotide_cyclase"/>
</dbReference>
<dbReference type="Pfam" id="PF00990">
    <property type="entry name" value="GGDEF"/>
    <property type="match status" value="1"/>
</dbReference>